<accession>A0A8I0N156</accession>
<dbReference type="AlphaFoldDB" id="A0A8I0N156"/>
<dbReference type="InterPro" id="IPR051531">
    <property type="entry name" value="N-acetyltransferase"/>
</dbReference>
<proteinExistence type="predicted"/>
<dbReference type="InterPro" id="IPR000182">
    <property type="entry name" value="GNAT_dom"/>
</dbReference>
<dbReference type="InterPro" id="IPR016181">
    <property type="entry name" value="Acyl_CoA_acyltransferase"/>
</dbReference>
<name>A0A8I0N156_9GAMM</name>
<evidence type="ECO:0000313" key="3">
    <source>
        <dbReference type="Proteomes" id="UP000660708"/>
    </source>
</evidence>
<evidence type="ECO:0000259" key="1">
    <source>
        <dbReference type="PROSITE" id="PS51186"/>
    </source>
</evidence>
<dbReference type="Proteomes" id="UP000660708">
    <property type="component" value="Unassembled WGS sequence"/>
</dbReference>
<feature type="domain" description="N-acetyltransferase" evidence="1">
    <location>
        <begin position="26"/>
        <end position="169"/>
    </location>
</feature>
<dbReference type="Pfam" id="PF13302">
    <property type="entry name" value="Acetyltransf_3"/>
    <property type="match status" value="1"/>
</dbReference>
<keyword evidence="3" id="KW-1185">Reference proteome</keyword>
<comment type="caution">
    <text evidence="2">The sequence shown here is derived from an EMBL/GenBank/DDBJ whole genome shotgun (WGS) entry which is preliminary data.</text>
</comment>
<sequence length="169" mass="19011">MVIAKGKRVYLRKANLNDTGFMLQLLNQKSFIDNIRDKNIKTHREAQEHIEHAYLIPYQIGLPAPYIVAQASSGQSVGVCGLYQRNFLRYPDVGYAFLDHFTGKGYAAEAVMALIEYVKLHESYQCLSAITLESNTASINVLKRTGFTSCGAIIIDQDHKPVVVFERNL</sequence>
<dbReference type="PANTHER" id="PTHR43792">
    <property type="entry name" value="GNAT FAMILY, PUTATIVE (AFU_ORTHOLOGUE AFUA_3G00765)-RELATED-RELATED"/>
    <property type="match status" value="1"/>
</dbReference>
<dbReference type="RefSeq" id="WP_147391180.1">
    <property type="nucleotide sequence ID" value="NZ_AQHF01000034.1"/>
</dbReference>
<dbReference type="GO" id="GO:0016747">
    <property type="term" value="F:acyltransferase activity, transferring groups other than amino-acyl groups"/>
    <property type="evidence" value="ECO:0007669"/>
    <property type="project" value="InterPro"/>
</dbReference>
<organism evidence="2 3">
    <name type="scientific">Pseudoalteromonas peptidolytica F12-50-A1</name>
    <dbReference type="NCBI Taxonomy" id="1315280"/>
    <lineage>
        <taxon>Bacteria</taxon>
        <taxon>Pseudomonadati</taxon>
        <taxon>Pseudomonadota</taxon>
        <taxon>Gammaproteobacteria</taxon>
        <taxon>Alteromonadales</taxon>
        <taxon>Pseudoalteromonadaceae</taxon>
        <taxon>Pseudoalteromonas</taxon>
    </lineage>
</organism>
<dbReference type="SUPFAM" id="SSF55729">
    <property type="entry name" value="Acyl-CoA N-acyltransferases (Nat)"/>
    <property type="match status" value="1"/>
</dbReference>
<dbReference type="PANTHER" id="PTHR43792:SF1">
    <property type="entry name" value="N-ACETYLTRANSFERASE DOMAIN-CONTAINING PROTEIN"/>
    <property type="match status" value="1"/>
</dbReference>
<reference evidence="2 3" key="1">
    <citation type="submission" date="2015-06" db="EMBL/GenBank/DDBJ databases">
        <title>Genome sequence of Pseudoalteromonas peptidolytica.</title>
        <authorList>
            <person name="Xie B.-B."/>
            <person name="Rong J.-C."/>
            <person name="Qin Q.-L."/>
            <person name="Zhang Y.-Z."/>
        </authorList>
    </citation>
    <scope>NUCLEOTIDE SEQUENCE [LARGE SCALE GENOMIC DNA]</scope>
    <source>
        <strain evidence="2 3">F12-50-A1</strain>
    </source>
</reference>
<evidence type="ECO:0000313" key="2">
    <source>
        <dbReference type="EMBL" id="MBE0348644.1"/>
    </source>
</evidence>
<protein>
    <recommendedName>
        <fullName evidence="1">N-acetyltransferase domain-containing protein</fullName>
    </recommendedName>
</protein>
<dbReference type="Gene3D" id="3.40.630.30">
    <property type="match status" value="1"/>
</dbReference>
<dbReference type="PROSITE" id="PS51186">
    <property type="entry name" value="GNAT"/>
    <property type="match status" value="1"/>
</dbReference>
<dbReference type="EMBL" id="AQHF01000034">
    <property type="protein sequence ID" value="MBE0348644.1"/>
    <property type="molecule type" value="Genomic_DNA"/>
</dbReference>
<gene>
    <name evidence="2" type="ORF">PPEP_b0442</name>
</gene>